<keyword evidence="1" id="KW-0472">Membrane</keyword>
<dbReference type="Proteomes" id="UP001162480">
    <property type="component" value="Chromosome 5"/>
</dbReference>
<keyword evidence="4" id="KW-1185">Reference proteome</keyword>
<feature type="signal peptide" evidence="2">
    <location>
        <begin position="1"/>
        <end position="25"/>
    </location>
</feature>
<keyword evidence="1" id="KW-1133">Transmembrane helix</keyword>
<accession>A0AA36AW32</accession>
<sequence>MYPSSKIINIVALIISLVAFTTVMAQNATIAPSDAATTTDAVITTPAAASNTTGQSGAVGIESVCSQALIMVTSLVILLFNFIVSH</sequence>
<gene>
    <name evidence="3" type="ORF">OCTVUL_1B031368</name>
</gene>
<evidence type="ECO:0000313" key="4">
    <source>
        <dbReference type="Proteomes" id="UP001162480"/>
    </source>
</evidence>
<protein>
    <submittedName>
        <fullName evidence="3">Uncharacterized protein</fullName>
    </submittedName>
</protein>
<keyword evidence="2" id="KW-0732">Signal</keyword>
<evidence type="ECO:0000256" key="2">
    <source>
        <dbReference type="SAM" id="SignalP"/>
    </source>
</evidence>
<name>A0AA36AW32_OCTVU</name>
<evidence type="ECO:0000256" key="1">
    <source>
        <dbReference type="SAM" id="Phobius"/>
    </source>
</evidence>
<evidence type="ECO:0000313" key="3">
    <source>
        <dbReference type="EMBL" id="CAI9723385.1"/>
    </source>
</evidence>
<feature type="transmembrane region" description="Helical" evidence="1">
    <location>
        <begin position="66"/>
        <end position="84"/>
    </location>
</feature>
<dbReference type="EMBL" id="OX597818">
    <property type="protein sequence ID" value="CAI9723385.1"/>
    <property type="molecule type" value="Genomic_DNA"/>
</dbReference>
<keyword evidence="1" id="KW-0812">Transmembrane</keyword>
<proteinExistence type="predicted"/>
<organism evidence="3 4">
    <name type="scientific">Octopus vulgaris</name>
    <name type="common">Common octopus</name>
    <dbReference type="NCBI Taxonomy" id="6645"/>
    <lineage>
        <taxon>Eukaryota</taxon>
        <taxon>Metazoa</taxon>
        <taxon>Spiralia</taxon>
        <taxon>Lophotrochozoa</taxon>
        <taxon>Mollusca</taxon>
        <taxon>Cephalopoda</taxon>
        <taxon>Coleoidea</taxon>
        <taxon>Octopodiformes</taxon>
        <taxon>Octopoda</taxon>
        <taxon>Incirrata</taxon>
        <taxon>Octopodidae</taxon>
        <taxon>Octopus</taxon>
    </lineage>
</organism>
<feature type="chain" id="PRO_5041246177" evidence="2">
    <location>
        <begin position="26"/>
        <end position="86"/>
    </location>
</feature>
<reference evidence="3" key="1">
    <citation type="submission" date="2023-08" db="EMBL/GenBank/DDBJ databases">
        <authorList>
            <person name="Alioto T."/>
            <person name="Alioto T."/>
            <person name="Gomez Garrido J."/>
        </authorList>
    </citation>
    <scope>NUCLEOTIDE SEQUENCE</scope>
</reference>
<dbReference type="AlphaFoldDB" id="A0AA36AW32"/>